<dbReference type="GO" id="GO:0003723">
    <property type="term" value="F:RNA binding"/>
    <property type="evidence" value="ECO:0007669"/>
    <property type="project" value="InterPro"/>
</dbReference>
<keyword evidence="2 6" id="KW-0479">Metal-binding</keyword>
<reference evidence="10" key="1">
    <citation type="submission" date="2025-08" db="UniProtKB">
        <authorList>
            <consortium name="RefSeq"/>
        </authorList>
    </citation>
    <scope>IDENTIFICATION</scope>
    <source>
        <tissue evidence="10">Brain</tissue>
    </source>
</reference>
<dbReference type="PANTHER" id="PTHR13119:SF23">
    <property type="entry name" value="ZINC FINGER CCCH DOMAIN-CONTAINING PROTEIN 4"/>
    <property type="match status" value="1"/>
</dbReference>
<accession>A0AAJ8B6G3</accession>
<feature type="compositionally biased region" description="Basic residues" evidence="7">
    <location>
        <begin position="918"/>
        <end position="930"/>
    </location>
</feature>
<feature type="domain" description="C3H1-type" evidence="8">
    <location>
        <begin position="223"/>
        <end position="245"/>
    </location>
</feature>
<feature type="domain" description="C3H1-type" evidence="8">
    <location>
        <begin position="246"/>
        <end position="274"/>
    </location>
</feature>
<keyword evidence="5 6" id="KW-0862">Zinc</keyword>
<dbReference type="GO" id="GO:0008270">
    <property type="term" value="F:zinc ion binding"/>
    <property type="evidence" value="ECO:0007669"/>
    <property type="project" value="UniProtKB-KW"/>
</dbReference>
<feature type="compositionally biased region" description="Basic and acidic residues" evidence="7">
    <location>
        <begin position="160"/>
        <end position="173"/>
    </location>
</feature>
<keyword evidence="3" id="KW-0677">Repeat</keyword>
<protein>
    <submittedName>
        <fullName evidence="10">Uncharacterized protein LOC108884540</fullName>
    </submittedName>
</protein>
<dbReference type="PANTHER" id="PTHR13119">
    <property type="entry name" value="ZINC FINGER CCCH DOMAIN-CONTAINING PROTEI"/>
    <property type="match status" value="1"/>
</dbReference>
<feature type="compositionally biased region" description="Polar residues" evidence="7">
    <location>
        <begin position="333"/>
        <end position="343"/>
    </location>
</feature>
<evidence type="ECO:0000256" key="1">
    <source>
        <dbReference type="ARBA" id="ARBA00022553"/>
    </source>
</evidence>
<evidence type="ECO:0000313" key="10">
    <source>
        <dbReference type="RefSeq" id="XP_050926829.1"/>
    </source>
</evidence>
<dbReference type="RefSeq" id="XP_050926829.1">
    <property type="nucleotide sequence ID" value="XM_051070872.1"/>
</dbReference>
<feature type="zinc finger region" description="C3H1-type" evidence="6">
    <location>
        <begin position="223"/>
        <end position="245"/>
    </location>
</feature>
<dbReference type="Pfam" id="PF22623">
    <property type="entry name" value="zf-CCCH_9"/>
    <property type="match status" value="1"/>
</dbReference>
<dbReference type="InterPro" id="IPR036855">
    <property type="entry name" value="Znf_CCCH_sf"/>
</dbReference>
<dbReference type="InterPro" id="IPR054361">
    <property type="entry name" value="Znf-CCCH_ZC3H4/6/8"/>
</dbReference>
<dbReference type="Gene3D" id="1.20.120.1350">
    <property type="entry name" value="Pneumovirus matrix protein 2 (M2), zinc-binding domain"/>
    <property type="match status" value="1"/>
</dbReference>
<feature type="zinc finger region" description="C3H1-type" evidence="6">
    <location>
        <begin position="198"/>
        <end position="220"/>
    </location>
</feature>
<evidence type="ECO:0000256" key="5">
    <source>
        <dbReference type="ARBA" id="ARBA00022833"/>
    </source>
</evidence>
<keyword evidence="4 6" id="KW-0863">Zinc-finger</keyword>
<feature type="compositionally biased region" description="Polar residues" evidence="7">
    <location>
        <begin position="365"/>
        <end position="378"/>
    </location>
</feature>
<dbReference type="Proteomes" id="UP000694890">
    <property type="component" value="Linkage group LG5"/>
</dbReference>
<dbReference type="GO" id="GO:0045892">
    <property type="term" value="P:negative regulation of DNA-templated transcription"/>
    <property type="evidence" value="ECO:0007669"/>
    <property type="project" value="InterPro"/>
</dbReference>
<feature type="region of interest" description="Disordered" evidence="7">
    <location>
        <begin position="11"/>
        <end position="65"/>
    </location>
</feature>
<feature type="region of interest" description="Disordered" evidence="7">
    <location>
        <begin position="297"/>
        <end position="343"/>
    </location>
</feature>
<feature type="zinc finger region" description="C3H1-type" evidence="6">
    <location>
        <begin position="246"/>
        <end position="274"/>
    </location>
</feature>
<evidence type="ECO:0000256" key="7">
    <source>
        <dbReference type="SAM" id="MobiDB-lite"/>
    </source>
</evidence>
<dbReference type="KEGG" id="lcf:108884540"/>
<feature type="compositionally biased region" description="Polar residues" evidence="7">
    <location>
        <begin position="111"/>
        <end position="128"/>
    </location>
</feature>
<dbReference type="SUPFAM" id="SSF90229">
    <property type="entry name" value="CCCH zinc finger"/>
    <property type="match status" value="2"/>
</dbReference>
<feature type="region of interest" description="Disordered" evidence="7">
    <location>
        <begin position="89"/>
        <end position="174"/>
    </location>
</feature>
<proteinExistence type="predicted"/>
<evidence type="ECO:0000256" key="4">
    <source>
        <dbReference type="ARBA" id="ARBA00022771"/>
    </source>
</evidence>
<dbReference type="PROSITE" id="PS50103">
    <property type="entry name" value="ZF_C3H1"/>
    <property type="match status" value="3"/>
</dbReference>
<feature type="region of interest" description="Disordered" evidence="7">
    <location>
        <begin position="894"/>
        <end position="939"/>
    </location>
</feature>
<name>A0AAJ8B6G3_LATCA</name>
<keyword evidence="1" id="KW-0597">Phosphoprotein</keyword>
<organism evidence="9 10">
    <name type="scientific">Lates calcarifer</name>
    <name type="common">Barramundi</name>
    <name type="synonym">Holocentrus calcarifer</name>
    <dbReference type="NCBI Taxonomy" id="8187"/>
    <lineage>
        <taxon>Eukaryota</taxon>
        <taxon>Metazoa</taxon>
        <taxon>Chordata</taxon>
        <taxon>Craniata</taxon>
        <taxon>Vertebrata</taxon>
        <taxon>Euteleostomi</taxon>
        <taxon>Actinopterygii</taxon>
        <taxon>Neopterygii</taxon>
        <taxon>Teleostei</taxon>
        <taxon>Neoteleostei</taxon>
        <taxon>Acanthomorphata</taxon>
        <taxon>Carangaria</taxon>
        <taxon>Carangaria incertae sedis</taxon>
        <taxon>Centropomidae</taxon>
        <taxon>Lates</taxon>
    </lineage>
</organism>
<dbReference type="Gene3D" id="4.10.1000.10">
    <property type="entry name" value="Zinc finger, CCCH-type"/>
    <property type="match status" value="1"/>
</dbReference>
<gene>
    <name evidence="10" type="primary">LOC108884540</name>
</gene>
<dbReference type="GeneID" id="108884540"/>
<dbReference type="SMART" id="SM00356">
    <property type="entry name" value="ZnF_C3H1"/>
    <property type="match status" value="3"/>
</dbReference>
<evidence type="ECO:0000256" key="2">
    <source>
        <dbReference type="ARBA" id="ARBA00022723"/>
    </source>
</evidence>
<feature type="domain" description="C3H1-type" evidence="8">
    <location>
        <begin position="198"/>
        <end position="220"/>
    </location>
</feature>
<sequence length="939" mass="104053">MAFANLFTGLSAVDEDVQSPGQPTFNRNENDNGKRGNARKRKTQAEQTGPDKKKQRYQAQTHWTYNAKSFEDDDSEATHCRMLKTDSDHAGVGFTKEGIRNCSGKPDHKNWYQQGQNYKAKSNGNMKRQTQQKNQHQQRDRGRHASKAGYHQTRPTLRKGGGDGRRKDGKQDVQVKPTRFMTQEFKDQNALLVDGQLLCRHFLWGRCIKADNCQLKHIQGYNDLIKEVCKFYVQGHCTKGESCPYMHKSFPCKFFHKKGRCSQGADCRFSHEPLNELTKRLLDEALKRENDLYELAKKAEQESSGQPANTDESEITEANGTPDIPIQPLRPNFYNSGETNTEQEALLCRTEEPPDIMETAVPPQASDSAQPHSPQSTNPRHEEPVCYSVEAVLGRQLFKPFPNFFTTPGSQESVPLSVPQTSSDCTSGSADQSKVPYFVDTVDAVGSCKSVGDSPFGHIPTPPTAQTVSYTPESDREALTGPLLSSETEKVLYSLNTRNEVNKFQESVRVHADLISKTCPDLTLASGDHRKQDGEMPASLKPVQRALHEVKLELLHSHATVAPKSLSSQRKGDLKGSTHLPVDITCSVNCKSESAQSLTFTPKHPTQLKKSGSVSHHFAAKQPTEIHQHSKTTQSGLKLGTQQHYCAETKAECSSKMAHSGDFSVECNKTQKIQFPKLFTSPIIDSLKPTPDFETTPACPQSFIQPSCPTLQSAHCIGKDTKIKTVTEPDKTSARTFLSLFAAPPKCIQSLPDYSKTTSCFQESNQSADNTSHLLDSKQRALNLETLQVKTGVKQTSHRPVSPKFPSSCEPINQAKKLQMNPISSLVSDSLSEMFSSPTPCGDNADPSITQAQQQLASISSPKGSAVAATTNSVLKTLFLCLSPYQNDGEQMDSIQISLPSENEKKNKTSTGCVFVKQQRKSKRKRRQKEKLKSTDKAV</sequence>
<feature type="region of interest" description="Disordered" evidence="7">
    <location>
        <begin position="456"/>
        <end position="479"/>
    </location>
</feature>
<evidence type="ECO:0000259" key="8">
    <source>
        <dbReference type="PROSITE" id="PS50103"/>
    </source>
</evidence>
<dbReference type="AlphaFoldDB" id="A0AAJ8B6G3"/>
<dbReference type="GO" id="GO:0005634">
    <property type="term" value="C:nucleus"/>
    <property type="evidence" value="ECO:0007669"/>
    <property type="project" value="TreeGrafter"/>
</dbReference>
<evidence type="ECO:0000256" key="3">
    <source>
        <dbReference type="ARBA" id="ARBA00022737"/>
    </source>
</evidence>
<dbReference type="InterPro" id="IPR000571">
    <property type="entry name" value="Znf_CCCH"/>
</dbReference>
<evidence type="ECO:0000256" key="6">
    <source>
        <dbReference type="PROSITE-ProRule" id="PRU00723"/>
    </source>
</evidence>
<evidence type="ECO:0000313" key="9">
    <source>
        <dbReference type="Proteomes" id="UP000694890"/>
    </source>
</evidence>
<dbReference type="Pfam" id="PF14608">
    <property type="entry name" value="zf-CCCH_2"/>
    <property type="match status" value="2"/>
</dbReference>
<dbReference type="InterPro" id="IPR045124">
    <property type="entry name" value="Su(sable)-like"/>
</dbReference>
<feature type="region of interest" description="Disordered" evidence="7">
    <location>
        <begin position="357"/>
        <end position="382"/>
    </location>
</feature>